<dbReference type="PANTHER" id="PTHR32015">
    <property type="entry name" value="FASTING INDUCED LIPASE"/>
    <property type="match status" value="1"/>
</dbReference>
<dbReference type="Pfam" id="PF01674">
    <property type="entry name" value="Lipase_2"/>
    <property type="match status" value="1"/>
</dbReference>
<dbReference type="InterPro" id="IPR029058">
    <property type="entry name" value="AB_hydrolase_fold"/>
</dbReference>
<dbReference type="GO" id="GO:0016298">
    <property type="term" value="F:lipase activity"/>
    <property type="evidence" value="ECO:0007669"/>
    <property type="project" value="TreeGrafter"/>
</dbReference>
<dbReference type="EMBL" id="CP162551">
    <property type="protein sequence ID" value="XDI35650.1"/>
    <property type="molecule type" value="Genomic_DNA"/>
</dbReference>
<proteinExistence type="predicted"/>
<name>A0AB39BNX8_9BACI</name>
<reference evidence="1" key="1">
    <citation type="submission" date="2024-07" db="EMBL/GenBank/DDBJ databases">
        <title>Identification and characteristics of an arsenic-resistant bacterial isolate, which belongs to a novel species.</title>
        <authorList>
            <person name="Juszczyk A."/>
            <person name="Kowalczyk A."/>
            <person name="Was K."/>
            <person name="Kosowicz W."/>
            <person name="Budzyn A."/>
            <person name="Latowski D."/>
        </authorList>
    </citation>
    <scope>NUCLEOTIDE SEQUENCE</scope>
    <source>
        <strain evidence="1">As8PL</strain>
    </source>
</reference>
<dbReference type="AlphaFoldDB" id="A0AB39BNX8"/>
<dbReference type="GO" id="GO:0016042">
    <property type="term" value="P:lipid catabolic process"/>
    <property type="evidence" value="ECO:0007669"/>
    <property type="project" value="InterPro"/>
</dbReference>
<dbReference type="PANTHER" id="PTHR32015:SF1">
    <property type="entry name" value="LIPASE"/>
    <property type="match status" value="1"/>
</dbReference>
<sequence length="233" mass="25010">MKRLLSLIVAIFLVLGVYGPVGAAKPTSNSVTVNPVVFVHGYSGSASNFDTMKNWLISEGWPESHLFAIQYSNRTGSNVQNADELSSFVTDVLRKTKAQKVDIIAHSMGGLSTRYYIKNLDGSSKVDDVITLGSPHHGTNTSYFGWLTAGAREMMPGSTFLTNLNSGDETPNPILYTSVYSSADTVINPYTSSILDGARNEEISNVSHNGLLTSTVPRPFILSGLNNGGANTN</sequence>
<organism evidence="1">
    <name type="scientific">Alkalihalophilus sp. As8PL</name>
    <dbReference type="NCBI Taxonomy" id="3237103"/>
    <lineage>
        <taxon>Bacteria</taxon>
        <taxon>Bacillati</taxon>
        <taxon>Bacillota</taxon>
        <taxon>Bacilli</taxon>
        <taxon>Bacillales</taxon>
        <taxon>Bacillaceae</taxon>
        <taxon>Alkalihalophilus</taxon>
    </lineage>
</organism>
<evidence type="ECO:0000313" key="1">
    <source>
        <dbReference type="EMBL" id="XDI35650.1"/>
    </source>
</evidence>
<protein>
    <submittedName>
        <fullName evidence="1">Esterase/lipase family protein</fullName>
    </submittedName>
</protein>
<gene>
    <name evidence="1" type="ORF">AB3N04_13110</name>
</gene>
<dbReference type="InterPro" id="IPR002918">
    <property type="entry name" value="Lipase_EstA/Esterase_EstB"/>
</dbReference>
<dbReference type="SUPFAM" id="SSF53474">
    <property type="entry name" value="alpha/beta-Hydrolases"/>
    <property type="match status" value="1"/>
</dbReference>
<accession>A0AB39BNX8</accession>
<dbReference type="RefSeq" id="WP_368503194.1">
    <property type="nucleotide sequence ID" value="NZ_CP162551.1"/>
</dbReference>
<dbReference type="Gene3D" id="3.40.50.1820">
    <property type="entry name" value="alpha/beta hydrolase"/>
    <property type="match status" value="1"/>
</dbReference>